<dbReference type="EMBL" id="QEFC01004254">
    <property type="protein sequence ID" value="KAE9445320.1"/>
    <property type="molecule type" value="Genomic_DNA"/>
</dbReference>
<name>A0A6A4KG99_9ERIC</name>
<dbReference type="HAMAP" id="MF_00273">
    <property type="entry name" value="Ribosomal_eL20"/>
    <property type="match status" value="1"/>
</dbReference>
<dbReference type="GO" id="GO:0005840">
    <property type="term" value="C:ribosome"/>
    <property type="evidence" value="ECO:0007669"/>
    <property type="project" value="InterPro"/>
</dbReference>
<reference evidence="1" key="1">
    <citation type="journal article" date="2019" name="Genome Biol. Evol.">
        <title>The Rhododendron genome and chromosomal organization provide insight into shared whole-genome duplications across the heath family (Ericaceae).</title>
        <authorList>
            <person name="Soza V.L."/>
            <person name="Lindsley D."/>
            <person name="Waalkes A."/>
            <person name="Ramage E."/>
            <person name="Patwardhan R.P."/>
            <person name="Burton J.N."/>
            <person name="Adey A."/>
            <person name="Kumar A."/>
            <person name="Qiu R."/>
            <person name="Shendure J."/>
            <person name="Hall B."/>
        </authorList>
    </citation>
    <scope>NUCLEOTIDE SEQUENCE</scope>
    <source>
        <strain evidence="1">RSF 1966-606</strain>
    </source>
</reference>
<proteinExistence type="inferred from homology"/>
<organism evidence="1">
    <name type="scientific">Rhododendron williamsianum</name>
    <dbReference type="NCBI Taxonomy" id="262921"/>
    <lineage>
        <taxon>Eukaryota</taxon>
        <taxon>Viridiplantae</taxon>
        <taxon>Streptophyta</taxon>
        <taxon>Embryophyta</taxon>
        <taxon>Tracheophyta</taxon>
        <taxon>Spermatophyta</taxon>
        <taxon>Magnoliopsida</taxon>
        <taxon>eudicotyledons</taxon>
        <taxon>Gunneridae</taxon>
        <taxon>Pentapetalae</taxon>
        <taxon>asterids</taxon>
        <taxon>Ericales</taxon>
        <taxon>Ericaceae</taxon>
        <taxon>Ericoideae</taxon>
        <taxon>Rhodoreae</taxon>
        <taxon>Rhododendron</taxon>
    </lineage>
</organism>
<accession>A0A6A4KG99</accession>
<dbReference type="InterPro" id="IPR021138">
    <property type="entry name" value="Ribosomal_eL20_eukaryotes"/>
</dbReference>
<dbReference type="GO" id="GO:0006412">
    <property type="term" value="P:translation"/>
    <property type="evidence" value="ECO:0007669"/>
    <property type="project" value="InterPro"/>
</dbReference>
<dbReference type="GO" id="GO:0003735">
    <property type="term" value="F:structural constituent of ribosome"/>
    <property type="evidence" value="ECO:0007669"/>
    <property type="project" value="InterPro"/>
</dbReference>
<dbReference type="AlphaFoldDB" id="A0A6A4KG99"/>
<evidence type="ECO:0000313" key="1">
    <source>
        <dbReference type="EMBL" id="KAE9445320.1"/>
    </source>
</evidence>
<protein>
    <submittedName>
        <fullName evidence="1">Uncharacterized protein</fullName>
    </submittedName>
</protein>
<sequence length="132" mass="15412">FHQYQVVGRGLPSETDEHPKIYRMKLWATNEVRAKSKFWYFLRKLKKVKKSNGQMLAINEYIAFSQNVATMSAFHITVCKSLISPHFRMRIVVLERHEGLCSHELPQHFRNFNTVFPLVILKDATHGPSLSL</sequence>
<dbReference type="PANTHER" id="PTHR10052">
    <property type="entry name" value="60S RIBOSOMAL PROTEIN L18A"/>
    <property type="match status" value="1"/>
</dbReference>
<dbReference type="FunFam" id="3.10.20.10:FF:000002">
    <property type="entry name" value="60S ribosomal protein L18a"/>
    <property type="match status" value="1"/>
</dbReference>
<dbReference type="Gene3D" id="3.10.20.10">
    <property type="match status" value="1"/>
</dbReference>
<feature type="non-terminal residue" evidence="1">
    <location>
        <position position="1"/>
    </location>
</feature>
<gene>
    <name evidence="1" type="ORF">C3L33_22782</name>
</gene>
<dbReference type="OrthoDB" id="1900695at2759"/>
<dbReference type="InterPro" id="IPR028877">
    <property type="entry name" value="Ribosomal_eL20"/>
</dbReference>
<comment type="caution">
    <text evidence="1">The sequence shown here is derived from an EMBL/GenBank/DDBJ whole genome shotgun (WGS) entry which is preliminary data.</text>
</comment>